<keyword evidence="12" id="KW-0164">Citrullination</keyword>
<feature type="compositionally biased region" description="Acidic residues" evidence="21">
    <location>
        <begin position="136"/>
        <end position="146"/>
    </location>
</feature>
<evidence type="ECO:0000256" key="10">
    <source>
        <dbReference type="ARBA" id="ARBA00022843"/>
    </source>
</evidence>
<feature type="compositionally biased region" description="Polar residues" evidence="21">
    <location>
        <begin position="744"/>
        <end position="753"/>
    </location>
</feature>
<evidence type="ECO:0000259" key="22">
    <source>
        <dbReference type="PROSITE" id="PS51686"/>
    </source>
</evidence>
<evidence type="ECO:0000256" key="20">
    <source>
        <dbReference type="PROSITE-ProRule" id="PRU01023"/>
    </source>
</evidence>
<feature type="compositionally biased region" description="Acidic residues" evidence="21">
    <location>
        <begin position="183"/>
        <end position="193"/>
    </location>
</feature>
<keyword evidence="6" id="KW-0597">Phosphoprotein</keyword>
<proteinExistence type="evidence at transcript level"/>
<evidence type="ECO:0000256" key="11">
    <source>
        <dbReference type="ARBA" id="ARBA00022884"/>
    </source>
</evidence>
<evidence type="ECO:0000256" key="12">
    <source>
        <dbReference type="ARBA" id="ARBA00022934"/>
    </source>
</evidence>
<dbReference type="KEGG" id="dro:112321984"/>
<dbReference type="PRINTS" id="PR02008">
    <property type="entry name" value="RCMTFAMILY"/>
</dbReference>
<dbReference type="InterPro" id="IPR018314">
    <property type="entry name" value="RsmB/NOL1/NOP2-like_CS"/>
</dbReference>
<dbReference type="EMBL" id="GABZ01004395">
    <property type="protein sequence ID" value="JAA49130.1"/>
    <property type="molecule type" value="mRNA"/>
</dbReference>
<dbReference type="Gene3D" id="3.30.70.1170">
    <property type="entry name" value="Sun protein, domain 3"/>
    <property type="match status" value="1"/>
</dbReference>
<comment type="similarity">
    <text evidence="2 20">Belongs to the class I-like SAM-binding methyltransferase superfamily. RsmB/NOP family.</text>
</comment>
<dbReference type="Gene3D" id="3.40.50.150">
    <property type="entry name" value="Vaccinia Virus protein VP39"/>
    <property type="match status" value="1"/>
</dbReference>
<feature type="binding site" evidence="20">
    <location>
        <begin position="394"/>
        <end position="400"/>
    </location>
    <ligand>
        <name>S-adenosyl-L-methionine</name>
        <dbReference type="ChEBI" id="CHEBI:59789"/>
    </ligand>
</feature>
<evidence type="ECO:0000256" key="2">
    <source>
        <dbReference type="ARBA" id="ARBA00007494"/>
    </source>
</evidence>
<dbReference type="SUPFAM" id="SSF53335">
    <property type="entry name" value="S-adenosyl-L-methionine-dependent methyltransferases"/>
    <property type="match status" value="1"/>
</dbReference>
<evidence type="ECO:0000256" key="6">
    <source>
        <dbReference type="ARBA" id="ARBA00022553"/>
    </source>
</evidence>
<accession>K9IMV7</accession>
<dbReference type="PANTHER" id="PTHR22807">
    <property type="entry name" value="NOP2 YEAST -RELATED NOL1/NOP2/FMU SUN DOMAIN-CONTAINING"/>
    <property type="match status" value="1"/>
</dbReference>
<dbReference type="NCBIfam" id="TIGR00446">
    <property type="entry name" value="nop2p"/>
    <property type="match status" value="1"/>
</dbReference>
<dbReference type="AlphaFoldDB" id="K9IMV7"/>
<keyword evidence="14" id="KW-0539">Nucleus</keyword>
<dbReference type="FunFam" id="3.40.50.150:FF:000120">
    <property type="entry name" value="probable 28S rRNA (Cytosine(4447)-C(5))-methyltransferase"/>
    <property type="match status" value="1"/>
</dbReference>
<evidence type="ECO:0000256" key="3">
    <source>
        <dbReference type="ARBA" id="ARBA00022499"/>
    </source>
</evidence>
<feature type="compositionally biased region" description="Basic and acidic residues" evidence="21">
    <location>
        <begin position="194"/>
        <end position="206"/>
    </location>
</feature>
<keyword evidence="8 20" id="KW-0808">Transferase</keyword>
<dbReference type="GO" id="GO:0003723">
    <property type="term" value="F:RNA binding"/>
    <property type="evidence" value="ECO:0007669"/>
    <property type="project" value="UniProtKB-UniRule"/>
</dbReference>
<name>K9IMV7_DESRO</name>
<evidence type="ECO:0000256" key="15">
    <source>
        <dbReference type="ARBA" id="ARBA00056352"/>
    </source>
</evidence>
<feature type="binding site" evidence="20">
    <location>
        <position position="445"/>
    </location>
    <ligand>
        <name>S-adenosyl-L-methionine</name>
        <dbReference type="ChEBI" id="CHEBI:59789"/>
    </ligand>
</feature>
<feature type="binding site" evidence="20">
    <location>
        <position position="418"/>
    </location>
    <ligand>
        <name>S-adenosyl-L-methionine</name>
        <dbReference type="ChEBI" id="CHEBI:59789"/>
    </ligand>
</feature>
<keyword evidence="11 20" id="KW-0694">RNA-binding</keyword>
<dbReference type="InterPro" id="IPR023267">
    <property type="entry name" value="RCMT"/>
</dbReference>
<dbReference type="InterPro" id="IPR011023">
    <property type="entry name" value="Nop2p"/>
</dbReference>
<keyword evidence="9 20" id="KW-0949">S-adenosyl-L-methionine</keyword>
<keyword evidence="13" id="KW-0007">Acetylation</keyword>
<evidence type="ECO:0000256" key="4">
    <source>
        <dbReference type="ARBA" id="ARBA00022517"/>
    </source>
</evidence>
<keyword evidence="10" id="KW-0832">Ubl conjugation</keyword>
<keyword evidence="4" id="KW-0690">Ribosome biogenesis</keyword>
<dbReference type="CTD" id="4839"/>
<evidence type="ECO:0000256" key="14">
    <source>
        <dbReference type="ARBA" id="ARBA00023242"/>
    </source>
</evidence>
<dbReference type="InterPro" id="IPR029063">
    <property type="entry name" value="SAM-dependent_MTases_sf"/>
</dbReference>
<evidence type="ECO:0000256" key="7">
    <source>
        <dbReference type="ARBA" id="ARBA00022603"/>
    </source>
</evidence>
<dbReference type="PROSITE" id="PS51686">
    <property type="entry name" value="SAM_MT_RSMB_NOP"/>
    <property type="match status" value="1"/>
</dbReference>
<feature type="region of interest" description="Disordered" evidence="21">
    <location>
        <begin position="593"/>
        <end position="814"/>
    </location>
</feature>
<evidence type="ECO:0000256" key="21">
    <source>
        <dbReference type="SAM" id="MobiDB-lite"/>
    </source>
</evidence>
<evidence type="ECO:0000256" key="1">
    <source>
        <dbReference type="ARBA" id="ARBA00004604"/>
    </source>
</evidence>
<dbReference type="PROSITE" id="PS01153">
    <property type="entry name" value="NOL1_NOP2_SUN"/>
    <property type="match status" value="1"/>
</dbReference>
<keyword evidence="5" id="KW-0698">rRNA processing</keyword>
<feature type="compositionally biased region" description="Acidic residues" evidence="21">
    <location>
        <begin position="115"/>
        <end position="127"/>
    </location>
</feature>
<feature type="binding site" evidence="20">
    <location>
        <position position="462"/>
    </location>
    <ligand>
        <name>S-adenosyl-L-methionine</name>
        <dbReference type="ChEBI" id="CHEBI:59789"/>
    </ligand>
</feature>
<dbReference type="RefSeq" id="XP_024435360.3">
    <property type="nucleotide sequence ID" value="XM_024579592.3"/>
</dbReference>
<comment type="function">
    <text evidence="15">S-adenosyl-L-methionine-dependent methyltransferase that specifically methylates the C(5) position of cytosine 4447 in 28S rRNA. Required for efficient rRNA processing and 60S ribosomal subunit biogenesis. Regulates pre-rRNA processing through non-catalytic complex formation with box C/D snoRNAs and facilitates the recruitment of U3 and U8 snoRNAs to pre-90S ribosomal particles and their stable assembly into snoRNP complexes. May play a role in the regulation of the cell cycle and the increased nucleolar activity that is associated with the cell proliferation.</text>
</comment>
<dbReference type="GO" id="GO:0000470">
    <property type="term" value="P:maturation of LSU-rRNA"/>
    <property type="evidence" value="ECO:0007669"/>
    <property type="project" value="TreeGrafter"/>
</dbReference>
<dbReference type="FunFam" id="3.30.70.1170:FF:000001">
    <property type="entry name" value="Ribosomal RNA methyltransferase Nop2"/>
    <property type="match status" value="1"/>
</dbReference>
<feature type="region of interest" description="Disordered" evidence="21">
    <location>
        <begin position="1"/>
        <end position="206"/>
    </location>
</feature>
<feature type="compositionally biased region" description="Basic residues" evidence="21">
    <location>
        <begin position="644"/>
        <end position="654"/>
    </location>
</feature>
<evidence type="ECO:0000256" key="19">
    <source>
        <dbReference type="ARBA" id="ARBA00082315"/>
    </source>
</evidence>
<dbReference type="PANTHER" id="PTHR22807:SF30">
    <property type="entry name" value="28S RRNA (CYTOSINE(4447)-C(5))-METHYLTRANSFERASE-RELATED"/>
    <property type="match status" value="1"/>
</dbReference>
<evidence type="ECO:0000256" key="5">
    <source>
        <dbReference type="ARBA" id="ARBA00022552"/>
    </source>
</evidence>
<dbReference type="CDD" id="cd02440">
    <property type="entry name" value="AdoMet_MTases"/>
    <property type="match status" value="1"/>
</dbReference>
<evidence type="ECO:0000256" key="18">
    <source>
        <dbReference type="ARBA" id="ARBA00079733"/>
    </source>
</evidence>
<dbReference type="PRINTS" id="PR02012">
    <property type="entry name" value="RCMTNOP2"/>
</dbReference>
<dbReference type="GO" id="GO:0005730">
    <property type="term" value="C:nucleolus"/>
    <property type="evidence" value="ECO:0007669"/>
    <property type="project" value="UniProtKB-SubCell"/>
</dbReference>
<feature type="compositionally biased region" description="Basic residues" evidence="21">
    <location>
        <begin position="44"/>
        <end position="57"/>
    </location>
</feature>
<dbReference type="InterPro" id="IPR001678">
    <property type="entry name" value="MeTrfase_RsmB-F_NOP2_dom"/>
</dbReference>
<feature type="compositionally biased region" description="Basic residues" evidence="21">
    <location>
        <begin position="10"/>
        <end position="22"/>
    </location>
</feature>
<feature type="domain" description="SAM-dependent MTase RsmB/NOP-type" evidence="22">
    <location>
        <begin position="302"/>
        <end position="589"/>
    </location>
</feature>
<dbReference type="GO" id="GO:0070475">
    <property type="term" value="P:rRNA base methylation"/>
    <property type="evidence" value="ECO:0007669"/>
    <property type="project" value="TreeGrafter"/>
</dbReference>
<dbReference type="Pfam" id="PF01189">
    <property type="entry name" value="Methyltr_RsmB-F"/>
    <property type="match status" value="1"/>
</dbReference>
<organism evidence="23">
    <name type="scientific">Desmodus rotundus</name>
    <name type="common">Vampire bat</name>
    <dbReference type="NCBI Taxonomy" id="9430"/>
    <lineage>
        <taxon>Eukaryota</taxon>
        <taxon>Metazoa</taxon>
        <taxon>Chordata</taxon>
        <taxon>Craniata</taxon>
        <taxon>Vertebrata</taxon>
        <taxon>Euteleostomi</taxon>
        <taxon>Mammalia</taxon>
        <taxon>Eutheria</taxon>
        <taxon>Laurasiatheria</taxon>
        <taxon>Chiroptera</taxon>
        <taxon>Yangochiroptera</taxon>
        <taxon>Phyllostomidae</taxon>
        <taxon>Desmodontinae</taxon>
        <taxon>Desmodus</taxon>
    </lineage>
</organism>
<keyword evidence="7 20" id="KW-0489">Methyltransferase</keyword>
<evidence type="ECO:0000256" key="13">
    <source>
        <dbReference type="ARBA" id="ARBA00022990"/>
    </source>
</evidence>
<dbReference type="Pfam" id="PF22458">
    <property type="entry name" value="RsmF-B_ferredox"/>
    <property type="match status" value="1"/>
</dbReference>
<keyword evidence="3" id="KW-1017">Isopeptide bond</keyword>
<evidence type="ECO:0000313" key="23">
    <source>
        <dbReference type="EMBL" id="JAA49130.1"/>
    </source>
</evidence>
<dbReference type="InterPro" id="IPR049560">
    <property type="entry name" value="MeTrfase_RsmB-F_NOP2_cat"/>
</dbReference>
<dbReference type="InterPro" id="IPR023273">
    <property type="entry name" value="RCMT_NOP2"/>
</dbReference>
<evidence type="ECO:0000256" key="8">
    <source>
        <dbReference type="ARBA" id="ARBA00022679"/>
    </source>
</evidence>
<sequence>MGRKLDPTKKEKRGPGRKARKQKGAETELTRFLPAADNENSKRLSSRARKRAAKRRLSSAEALEMNKRPGAKPLAGELPKGISAGAVQAPGKKEAQSLFNSAQGKKRPAPAHNSEEEEEEEDSEEDGVGNQVDFWASEDSDADMVDDYGAGSNSEDEGEELLPIERAARKQKVQEAVARGQWSEEETDEEGEEEKMSPESGRQKDKIDEDLQINVDEEELFVLPPAGEMEQDAQTPDLQRVHKRIQDIVGVLRDFKTQREEGRSRAEYVHRLQRDLATYYSYGDFLLGKLMDLFPLSELVEFLEANEVPRPITLRTNTLKTRRRDLAQALINRGVNLDPLGKWSKTGLVVYDSSVPIGATPEYLAGHYMLQGASSMLPVMALAPQEHERILDMCCAPGGKTSYIAQLMKNTGVILANDASAERLKSVVGNLHRLGVTNTIISHYDGRQFPKVIGGFDRVLLDAPCSGTGIISKDPAVKTNKDEKDVLRCAHLQKELLLSAIDSVNATSKTGGYLVYCTCSIMVEENEWVVDYALKKRNVRLVPTGLDFGQEGFTRFRERRFHPTLRSTRRFYPHTHNMDGFFIAKFKKFSNSIPQSQAAPGNSAASTPTNPDLSDLKGQVTPDPESSSQPAKKAKVTVKAERHLQKRQHPKKASFQKQNGIPKGADSELSTVPSSTKAPTSSKLQGSSQPAEKAEVTVVARRPKVTGIKKKESPKLQASKKVASLKQNASPKGMNAEIPAGLPLSQTQATQKAENCVHPFGKTQGAKEVKQQLPQKTSKKAAFQNQNGTPKGLKTPSMSSLGSSQPPPAKRRKS</sequence>
<dbReference type="GeneID" id="112321984"/>
<protein>
    <recommendedName>
        <fullName evidence="19">Nucleolar protein 1</fullName>
    </recommendedName>
    <alternativeName>
        <fullName evidence="18">Nucleolar protein 2 homolog</fullName>
    </alternativeName>
    <alternativeName>
        <fullName evidence="17">Proliferating-cell nucleolar antigen p120</fullName>
    </alternativeName>
    <alternativeName>
        <fullName evidence="16">Proliferation-associated nucleolar protein p120</fullName>
    </alternativeName>
</protein>
<feature type="active site" description="Nucleophile" evidence="20">
    <location>
        <position position="519"/>
    </location>
</feature>
<dbReference type="OrthoDB" id="427002at2759"/>
<dbReference type="InterPro" id="IPR054728">
    <property type="entry name" value="RsmB-like_ferredoxin"/>
</dbReference>
<evidence type="ECO:0000256" key="9">
    <source>
        <dbReference type="ARBA" id="ARBA00022691"/>
    </source>
</evidence>
<feature type="compositionally biased region" description="Polar residues" evidence="21">
    <location>
        <begin position="593"/>
        <end position="612"/>
    </location>
</feature>
<dbReference type="GO" id="GO:0009383">
    <property type="term" value="F:rRNA (cytosine-C5-)-methyltransferase activity"/>
    <property type="evidence" value="ECO:0007669"/>
    <property type="project" value="TreeGrafter"/>
</dbReference>
<evidence type="ECO:0000256" key="16">
    <source>
        <dbReference type="ARBA" id="ARBA00075882"/>
    </source>
</evidence>
<evidence type="ECO:0000256" key="17">
    <source>
        <dbReference type="ARBA" id="ARBA00076630"/>
    </source>
</evidence>
<comment type="subcellular location">
    <subcellularLocation>
        <location evidence="1">Nucleus</location>
        <location evidence="1">Nucleolus</location>
    </subcellularLocation>
</comment>
<reference evidence="23" key="1">
    <citation type="submission" date="2012-11" db="EMBL/GenBank/DDBJ databases">
        <title>The Vampirome: Transcriptome and Proteome Analysis of the Submandibular and Accessory Glands of the Vampire Bat and Vector of Human Rabies, Desmodus rotundus.</title>
        <authorList>
            <person name="Francischetti I.M.B."/>
            <person name="Assumpcao T.C.F."/>
            <person name="Ma D."/>
            <person name="Vicente E.C."/>
            <person name="Ribeiro J.M.C."/>
        </authorList>
    </citation>
    <scope>NUCLEOTIDE SEQUENCE</scope>
    <source>
        <tissue evidence="23">Salivary gland</tissue>
    </source>
</reference>
<feature type="compositionally biased region" description="Polar residues" evidence="21">
    <location>
        <begin position="668"/>
        <end position="690"/>
    </location>
</feature>